<comment type="caution">
    <text evidence="2">The sequence shown here is derived from an EMBL/GenBank/DDBJ whole genome shotgun (WGS) entry which is preliminary data.</text>
</comment>
<keyword evidence="1" id="KW-0812">Transmembrane</keyword>
<name>A0A3E2U160_9FIRM</name>
<dbReference type="AlphaFoldDB" id="A0A3E2U160"/>
<evidence type="ECO:0000256" key="1">
    <source>
        <dbReference type="SAM" id="Phobius"/>
    </source>
</evidence>
<feature type="transmembrane region" description="Helical" evidence="1">
    <location>
        <begin position="132"/>
        <end position="155"/>
    </location>
</feature>
<keyword evidence="1" id="KW-0472">Membrane</keyword>
<feature type="transmembrane region" description="Helical" evidence="1">
    <location>
        <begin position="371"/>
        <end position="390"/>
    </location>
</feature>
<dbReference type="RefSeq" id="WP_158403704.1">
    <property type="nucleotide sequence ID" value="NZ_QVER01000017.1"/>
</dbReference>
<feature type="transmembrane region" description="Helical" evidence="1">
    <location>
        <begin position="335"/>
        <end position="359"/>
    </location>
</feature>
<proteinExistence type="predicted"/>
<feature type="transmembrane region" description="Helical" evidence="1">
    <location>
        <begin position="277"/>
        <end position="299"/>
    </location>
</feature>
<gene>
    <name evidence="2" type="ORF">DWZ46_12285</name>
</gene>
<reference evidence="2 3" key="1">
    <citation type="submission" date="2018-08" db="EMBL/GenBank/DDBJ databases">
        <title>A genome reference for cultivated species of the human gut microbiota.</title>
        <authorList>
            <person name="Zou Y."/>
            <person name="Xue W."/>
            <person name="Luo G."/>
        </authorList>
    </citation>
    <scope>NUCLEOTIDE SEQUENCE [LARGE SCALE GENOMIC DNA]</scope>
    <source>
        <strain evidence="2 3">AF32-8AC</strain>
    </source>
</reference>
<accession>A0A3E2U160</accession>
<feature type="transmembrane region" description="Helical" evidence="1">
    <location>
        <begin position="65"/>
        <end position="86"/>
    </location>
</feature>
<organism evidence="2 3">
    <name type="scientific">Faecalibacterium prausnitzii</name>
    <dbReference type="NCBI Taxonomy" id="853"/>
    <lineage>
        <taxon>Bacteria</taxon>
        <taxon>Bacillati</taxon>
        <taxon>Bacillota</taxon>
        <taxon>Clostridia</taxon>
        <taxon>Eubacteriales</taxon>
        <taxon>Oscillospiraceae</taxon>
        <taxon>Faecalibacterium</taxon>
    </lineage>
</organism>
<evidence type="ECO:0000313" key="2">
    <source>
        <dbReference type="EMBL" id="RGB88229.1"/>
    </source>
</evidence>
<feature type="transmembrane region" description="Helical" evidence="1">
    <location>
        <begin position="246"/>
        <end position="265"/>
    </location>
</feature>
<keyword evidence="1" id="KW-1133">Transmembrane helix</keyword>
<evidence type="ECO:0000313" key="3">
    <source>
        <dbReference type="Proteomes" id="UP000260991"/>
    </source>
</evidence>
<feature type="transmembrane region" description="Helical" evidence="1">
    <location>
        <begin position="38"/>
        <end position="53"/>
    </location>
</feature>
<protein>
    <recommendedName>
        <fullName evidence="4">O-antigen ligase domain-containing protein</fullName>
    </recommendedName>
</protein>
<sequence>MSLKINKHVLVWSIITYLFVFQRALVGSISIFNYMDELFAIIVGMSLVAKTLSKKVRLNADERTILWLLILVCIIGAIGNAVSGLLTQPMYIVIDVISTVKVWLSYYAIVMTNWQRHVYDELIQLMAKWGRLLVWIMLFFMVLSQVVDIGMTASARYGIRSFQFVYNVPGNFSKMFYFLIPLLTADLCYKSTPYKKIAIAGALVVWASTMRSRAFSFIAVFLLLAVFFFTSNGKKWGEKIRKKIKVAYIIPICVVAVAICWNQLVFYFTSDTQARSVLLRFGIMTMVTYFPLGAGFGTFGSDVAATQYSPLYKKYGFNSIYGMRQGETYFLNDNYWPMVMGQFGFFGTMLILVALIKFMRMTINSTKENKYMYFSTFCALGFLLLSSVASKSYSEFSSICVFILIGIFVKRSRTVEEKG</sequence>
<feature type="transmembrane region" description="Helical" evidence="1">
    <location>
        <begin position="213"/>
        <end position="231"/>
    </location>
</feature>
<dbReference type="EMBL" id="QVER01000017">
    <property type="protein sequence ID" value="RGB88229.1"/>
    <property type="molecule type" value="Genomic_DNA"/>
</dbReference>
<feature type="transmembrane region" description="Helical" evidence="1">
    <location>
        <begin position="396"/>
        <end position="412"/>
    </location>
</feature>
<feature type="transmembrane region" description="Helical" evidence="1">
    <location>
        <begin position="9"/>
        <end position="32"/>
    </location>
</feature>
<dbReference type="Proteomes" id="UP000260991">
    <property type="component" value="Unassembled WGS sequence"/>
</dbReference>
<feature type="transmembrane region" description="Helical" evidence="1">
    <location>
        <begin position="92"/>
        <end position="111"/>
    </location>
</feature>
<evidence type="ECO:0008006" key="4">
    <source>
        <dbReference type="Google" id="ProtNLM"/>
    </source>
</evidence>